<dbReference type="GO" id="GO:0042734">
    <property type="term" value="C:presynaptic membrane"/>
    <property type="evidence" value="ECO:0007669"/>
    <property type="project" value="TreeGrafter"/>
</dbReference>
<dbReference type="PANTHER" id="PTHR45889:SF5">
    <property type="entry name" value="CELL ADHESION MOLECULE 3"/>
    <property type="match status" value="1"/>
</dbReference>
<dbReference type="InterPro" id="IPR013783">
    <property type="entry name" value="Ig-like_fold"/>
</dbReference>
<comment type="caution">
    <text evidence="4">The sequence shown here is derived from an EMBL/GenBank/DDBJ whole genome shotgun (WGS) entry which is preliminary data.</text>
</comment>
<dbReference type="Proteomes" id="UP001153269">
    <property type="component" value="Unassembled WGS sequence"/>
</dbReference>
<feature type="compositionally biased region" description="Polar residues" evidence="2">
    <location>
        <begin position="1"/>
        <end position="11"/>
    </location>
</feature>
<dbReference type="AlphaFoldDB" id="A0A9N7UN23"/>
<evidence type="ECO:0000256" key="2">
    <source>
        <dbReference type="SAM" id="MobiDB-lite"/>
    </source>
</evidence>
<sequence>MSDQDQQQNKPLSHVSPVRPRYPADETWSCRFDVMGRFIESNEKHQRVRRPNVVEAVPDDPTYNVSSELTLEVSRDDDNALITCAVDHPSLAPGDKRSEQALRVLCESTGPVGKGGWEDGRMGGWGGSVDEDRRCKAGPHAALVLVSPSLFSVSSSTCTPPPLRYAPNTVIQPESDLPREGEKFYLKCVGNSNPE</sequence>
<gene>
    <name evidence="4" type="ORF">PLEPLA_LOCUS22617</name>
</gene>
<name>A0A9N7UN23_PLEPL</name>
<keyword evidence="1" id="KW-1015">Disulfide bond</keyword>
<dbReference type="InterPro" id="IPR013162">
    <property type="entry name" value="CD80_C2-set"/>
</dbReference>
<accession>A0A9N7UN23</accession>
<evidence type="ECO:0000313" key="4">
    <source>
        <dbReference type="EMBL" id="CAB1434575.1"/>
    </source>
</evidence>
<dbReference type="GO" id="GO:0007156">
    <property type="term" value="P:homophilic cell adhesion via plasma membrane adhesion molecules"/>
    <property type="evidence" value="ECO:0007669"/>
    <property type="project" value="TreeGrafter"/>
</dbReference>
<organism evidence="4 5">
    <name type="scientific">Pleuronectes platessa</name>
    <name type="common">European plaice</name>
    <dbReference type="NCBI Taxonomy" id="8262"/>
    <lineage>
        <taxon>Eukaryota</taxon>
        <taxon>Metazoa</taxon>
        <taxon>Chordata</taxon>
        <taxon>Craniata</taxon>
        <taxon>Vertebrata</taxon>
        <taxon>Euteleostomi</taxon>
        <taxon>Actinopterygii</taxon>
        <taxon>Neopterygii</taxon>
        <taxon>Teleostei</taxon>
        <taxon>Neoteleostei</taxon>
        <taxon>Acanthomorphata</taxon>
        <taxon>Carangaria</taxon>
        <taxon>Pleuronectiformes</taxon>
        <taxon>Pleuronectoidei</taxon>
        <taxon>Pleuronectidae</taxon>
        <taxon>Pleuronectes</taxon>
    </lineage>
</organism>
<feature type="domain" description="CD80-like immunoglobulin C2-set" evidence="3">
    <location>
        <begin position="56"/>
        <end position="91"/>
    </location>
</feature>
<evidence type="ECO:0000313" key="5">
    <source>
        <dbReference type="Proteomes" id="UP001153269"/>
    </source>
</evidence>
<dbReference type="PANTHER" id="PTHR45889">
    <property type="entry name" value="IG-LIKE DOMAIN-CONTAINING PROTEIN"/>
    <property type="match status" value="1"/>
</dbReference>
<dbReference type="Pfam" id="PF08205">
    <property type="entry name" value="C2-set_2"/>
    <property type="match status" value="1"/>
</dbReference>
<keyword evidence="5" id="KW-1185">Reference proteome</keyword>
<evidence type="ECO:0000256" key="1">
    <source>
        <dbReference type="ARBA" id="ARBA00023157"/>
    </source>
</evidence>
<feature type="region of interest" description="Disordered" evidence="2">
    <location>
        <begin position="1"/>
        <end position="23"/>
    </location>
</feature>
<evidence type="ECO:0000259" key="3">
    <source>
        <dbReference type="Pfam" id="PF08205"/>
    </source>
</evidence>
<reference evidence="4" key="1">
    <citation type="submission" date="2020-03" db="EMBL/GenBank/DDBJ databases">
        <authorList>
            <person name="Weist P."/>
        </authorList>
    </citation>
    <scope>NUCLEOTIDE SEQUENCE</scope>
</reference>
<dbReference type="EMBL" id="CADEAL010001671">
    <property type="protein sequence ID" value="CAB1434575.1"/>
    <property type="molecule type" value="Genomic_DNA"/>
</dbReference>
<proteinExistence type="predicted"/>
<dbReference type="Gene3D" id="2.60.40.10">
    <property type="entry name" value="Immunoglobulins"/>
    <property type="match status" value="1"/>
</dbReference>
<protein>
    <recommendedName>
        <fullName evidence="3">CD80-like immunoglobulin C2-set domain-containing protein</fullName>
    </recommendedName>
</protein>